<reference evidence="11" key="1">
    <citation type="journal article" date="2019" name="Int. J. Syst. Evol. Microbiol.">
        <title>The Global Catalogue of Microorganisms (GCM) 10K type strain sequencing project: providing services to taxonomists for standard genome sequencing and annotation.</title>
        <authorList>
            <consortium name="The Broad Institute Genomics Platform"/>
            <consortium name="The Broad Institute Genome Sequencing Center for Infectious Disease"/>
            <person name="Wu L."/>
            <person name="Ma J."/>
        </authorList>
    </citation>
    <scope>NUCLEOTIDE SEQUENCE [LARGE SCALE GENOMIC DNA]</scope>
    <source>
        <strain evidence="11">JCM 18326</strain>
    </source>
</reference>
<dbReference type="Pfam" id="PF00293">
    <property type="entry name" value="NUDIX"/>
    <property type="match status" value="1"/>
</dbReference>
<evidence type="ECO:0000256" key="8">
    <source>
        <dbReference type="ARBA" id="ARBA00032272"/>
    </source>
</evidence>
<dbReference type="PROSITE" id="PS51462">
    <property type="entry name" value="NUDIX"/>
    <property type="match status" value="1"/>
</dbReference>
<comment type="similarity">
    <text evidence="3">Belongs to the Nudix hydrolase family. NudK subfamily.</text>
</comment>
<dbReference type="InterPro" id="IPR004385">
    <property type="entry name" value="NDP_pyrophosphatase"/>
</dbReference>
<dbReference type="NCBIfam" id="TIGR00052">
    <property type="entry name" value="nudix-type nucleoside diphosphatase, YffH/AdpP family"/>
    <property type="match status" value="1"/>
</dbReference>
<comment type="caution">
    <text evidence="10">The sequence shown here is derived from an EMBL/GenBank/DDBJ whole genome shotgun (WGS) entry which is preliminary data.</text>
</comment>
<keyword evidence="11" id="KW-1185">Reference proteome</keyword>
<evidence type="ECO:0000259" key="9">
    <source>
        <dbReference type="PROSITE" id="PS51462"/>
    </source>
</evidence>
<evidence type="ECO:0000256" key="3">
    <source>
        <dbReference type="ARBA" id="ARBA00007275"/>
    </source>
</evidence>
<dbReference type="RefSeq" id="WP_345372291.1">
    <property type="nucleotide sequence ID" value="NZ_BAABJX010000036.1"/>
</dbReference>
<proteinExistence type="inferred from homology"/>
<feature type="domain" description="Nudix hydrolase" evidence="9">
    <location>
        <begin position="43"/>
        <end position="181"/>
    </location>
</feature>
<dbReference type="InterPro" id="IPR015797">
    <property type="entry name" value="NUDIX_hydrolase-like_dom_sf"/>
</dbReference>
<gene>
    <name evidence="10" type="ORF">GCM10023331_24970</name>
</gene>
<evidence type="ECO:0000256" key="4">
    <source>
        <dbReference type="ARBA" id="ARBA00011738"/>
    </source>
</evidence>
<keyword evidence="6" id="KW-0378">Hydrolase</keyword>
<dbReference type="Proteomes" id="UP001500298">
    <property type="component" value="Unassembled WGS sequence"/>
</dbReference>
<evidence type="ECO:0000256" key="6">
    <source>
        <dbReference type="ARBA" id="ARBA00022801"/>
    </source>
</evidence>
<organism evidence="10 11">
    <name type="scientific">Algivirga pacifica</name>
    <dbReference type="NCBI Taxonomy" id="1162670"/>
    <lineage>
        <taxon>Bacteria</taxon>
        <taxon>Pseudomonadati</taxon>
        <taxon>Bacteroidota</taxon>
        <taxon>Cytophagia</taxon>
        <taxon>Cytophagales</taxon>
        <taxon>Flammeovirgaceae</taxon>
        <taxon>Algivirga</taxon>
    </lineage>
</organism>
<dbReference type="InterPro" id="IPR000086">
    <property type="entry name" value="NUDIX_hydrolase_dom"/>
</dbReference>
<evidence type="ECO:0000256" key="5">
    <source>
        <dbReference type="ARBA" id="ARBA00016377"/>
    </source>
</evidence>
<sequence>MKKVEIIRKTRVLDLFLKVDQYLLRHEKKDGSMSETLDRLTVERGDSCTALIYHTEKQAYLMTKQFRHATYEKGPGWLLELVAGSIPEGEDPEHIMRMEIEEEAGFEITEMEKLYTFYGSPGGLSERMHLYYVEVSEAHKVSDGGGKIEEGEDIEVLYYTLEELKNMLKNGEIEDAKTIIGIQHALLSCS</sequence>
<dbReference type="EMBL" id="BAABJX010000036">
    <property type="protein sequence ID" value="GAA4838738.1"/>
    <property type="molecule type" value="Genomic_DNA"/>
</dbReference>
<evidence type="ECO:0000313" key="10">
    <source>
        <dbReference type="EMBL" id="GAA4838738.1"/>
    </source>
</evidence>
<dbReference type="PANTHER" id="PTHR11839:SF18">
    <property type="entry name" value="NUDIX HYDROLASE DOMAIN-CONTAINING PROTEIN"/>
    <property type="match status" value="1"/>
</dbReference>
<dbReference type="PANTHER" id="PTHR11839">
    <property type="entry name" value="UDP/ADP-SUGAR PYROPHOSPHATASE"/>
    <property type="match status" value="1"/>
</dbReference>
<comment type="cofactor">
    <cofactor evidence="2">
        <name>Mg(2+)</name>
        <dbReference type="ChEBI" id="CHEBI:18420"/>
    </cofactor>
</comment>
<protein>
    <recommendedName>
        <fullName evidence="5">GDP-mannose pyrophosphatase</fullName>
    </recommendedName>
    <alternativeName>
        <fullName evidence="7">GDP-mannose hydrolase</fullName>
    </alternativeName>
    <alternativeName>
        <fullName evidence="8">GDPMK</fullName>
    </alternativeName>
</protein>
<evidence type="ECO:0000256" key="1">
    <source>
        <dbReference type="ARBA" id="ARBA00000847"/>
    </source>
</evidence>
<comment type="catalytic activity">
    <reaction evidence="1">
        <text>GDP-alpha-D-mannose + H2O = alpha-D-mannose 1-phosphate + GMP + 2 H(+)</text>
        <dbReference type="Rhea" id="RHEA:27978"/>
        <dbReference type="ChEBI" id="CHEBI:15377"/>
        <dbReference type="ChEBI" id="CHEBI:15378"/>
        <dbReference type="ChEBI" id="CHEBI:57527"/>
        <dbReference type="ChEBI" id="CHEBI:58115"/>
        <dbReference type="ChEBI" id="CHEBI:58409"/>
    </reaction>
</comment>
<dbReference type="Gene3D" id="3.90.79.10">
    <property type="entry name" value="Nucleoside Triphosphate Pyrophosphohydrolase"/>
    <property type="match status" value="1"/>
</dbReference>
<evidence type="ECO:0000256" key="7">
    <source>
        <dbReference type="ARBA" id="ARBA00032162"/>
    </source>
</evidence>
<accession>A0ABP9DF20</accession>
<evidence type="ECO:0000256" key="2">
    <source>
        <dbReference type="ARBA" id="ARBA00001946"/>
    </source>
</evidence>
<comment type="subunit">
    <text evidence="4">Homodimer.</text>
</comment>
<evidence type="ECO:0000313" key="11">
    <source>
        <dbReference type="Proteomes" id="UP001500298"/>
    </source>
</evidence>
<dbReference type="SUPFAM" id="SSF55811">
    <property type="entry name" value="Nudix"/>
    <property type="match status" value="1"/>
</dbReference>
<name>A0ABP9DF20_9BACT</name>